<evidence type="ECO:0000256" key="1">
    <source>
        <dbReference type="SAM" id="MobiDB-lite"/>
    </source>
</evidence>
<feature type="region of interest" description="Disordered" evidence="1">
    <location>
        <begin position="55"/>
        <end position="112"/>
    </location>
</feature>
<feature type="domain" description="TP-1001-like C-terminal" evidence="3">
    <location>
        <begin position="113"/>
        <end position="253"/>
    </location>
</feature>
<organism evidence="4 5">
    <name type="scientific">Pseudomyxococcus hansupus</name>
    <dbReference type="NCBI Taxonomy" id="1297742"/>
    <lineage>
        <taxon>Bacteria</taxon>
        <taxon>Pseudomonadati</taxon>
        <taxon>Myxococcota</taxon>
        <taxon>Myxococcia</taxon>
        <taxon>Myxococcales</taxon>
        <taxon>Cystobacterineae</taxon>
        <taxon>Myxococcaceae</taxon>
        <taxon>Pseudomyxococcus</taxon>
    </lineage>
</organism>
<evidence type="ECO:0000313" key="4">
    <source>
        <dbReference type="EMBL" id="AKQ66905.1"/>
    </source>
</evidence>
<accession>A0A0H4WZW7</accession>
<keyword evidence="4" id="KW-0449">Lipoprotein</keyword>
<dbReference type="PROSITE" id="PS51257">
    <property type="entry name" value="PROKAR_LIPOPROTEIN"/>
    <property type="match status" value="1"/>
</dbReference>
<dbReference type="OrthoDB" id="5500263at2"/>
<evidence type="ECO:0000259" key="3">
    <source>
        <dbReference type="Pfam" id="PF26342"/>
    </source>
</evidence>
<sequence>MSPSYRVPRALAVAVLPLLSACASPPECTENRDCASRGPDIVCVDELCVQAAAPDAGTKDAGTEDAGTEDAGGVDPEPPDAGTDEEGGGTDAGAGDAGALDSGTDGGSSAPEASLRITEINPDRQQDLIELVAVTGGTLTGIVLEELTNSGFRFTFPQGYSVETGDVVVLHLGGACTDAPGNPGSCGQTAPFTGRAWDFSTPGSLSYSGKVFELFASNGAPVDGVPFVRASGEMPTNLAAAVQRLQADRVWDPTPCIHNLDSQFARDRYCRNIAVDWSNLDANSSVMRIAGSSPLATPGAKTQWSGPLPSRWGTY</sequence>
<feature type="region of interest" description="Disordered" evidence="1">
    <location>
        <begin position="295"/>
        <end position="315"/>
    </location>
</feature>
<name>A0A0H4WZW7_9BACT</name>
<dbReference type="Proteomes" id="UP000009026">
    <property type="component" value="Chromosome"/>
</dbReference>
<feature type="chain" id="PRO_5005212186" evidence="2">
    <location>
        <begin position="24"/>
        <end position="315"/>
    </location>
</feature>
<dbReference type="Pfam" id="PF26342">
    <property type="entry name" value="TP_1001_2nd"/>
    <property type="match status" value="1"/>
</dbReference>
<keyword evidence="5" id="KW-1185">Reference proteome</keyword>
<dbReference type="InterPro" id="IPR058683">
    <property type="entry name" value="TP_1001-like_C"/>
</dbReference>
<dbReference type="PATRIC" id="fig|1297742.4.peg.3860"/>
<evidence type="ECO:0000256" key="2">
    <source>
        <dbReference type="SAM" id="SignalP"/>
    </source>
</evidence>
<gene>
    <name evidence="4" type="ORF">A176_003817</name>
</gene>
<keyword evidence="2" id="KW-0732">Signal</keyword>
<dbReference type="EMBL" id="CP012109">
    <property type="protein sequence ID" value="AKQ66905.1"/>
    <property type="molecule type" value="Genomic_DNA"/>
</dbReference>
<protein>
    <submittedName>
        <fullName evidence="4">Putative lipoprotein</fullName>
    </submittedName>
</protein>
<proteinExistence type="predicted"/>
<dbReference type="RefSeq" id="WP_002640240.1">
    <property type="nucleotide sequence ID" value="NZ_CP012109.1"/>
</dbReference>
<feature type="signal peptide" evidence="2">
    <location>
        <begin position="1"/>
        <end position="23"/>
    </location>
</feature>
<evidence type="ECO:0000313" key="5">
    <source>
        <dbReference type="Proteomes" id="UP000009026"/>
    </source>
</evidence>
<dbReference type="AlphaFoldDB" id="A0A0H4WZW7"/>
<dbReference type="KEGG" id="mym:A176_003817"/>
<feature type="compositionally biased region" description="Low complexity" evidence="1">
    <location>
        <begin position="97"/>
        <end position="110"/>
    </location>
</feature>
<reference evidence="4 5" key="1">
    <citation type="journal article" date="2016" name="PLoS ONE">
        <title>Complete Genome Sequence and Comparative Genomics of a Novel Myxobacterium Myxococcus hansupus.</title>
        <authorList>
            <person name="Sharma G."/>
            <person name="Narwani T."/>
            <person name="Subramanian S."/>
        </authorList>
    </citation>
    <scope>NUCLEOTIDE SEQUENCE [LARGE SCALE GENOMIC DNA]</scope>
    <source>
        <strain evidence="5">mixupus</strain>
    </source>
</reference>